<dbReference type="Proteomes" id="UP001175353">
    <property type="component" value="Unassembled WGS sequence"/>
</dbReference>
<gene>
    <name evidence="1" type="ORF">LTR82_013610</name>
    <name evidence="2" type="ORF">LTR91_014560</name>
</gene>
<keyword evidence="3" id="KW-1185">Reference proteome</keyword>
<name>A0AAN6KBR3_9PEZI</name>
<reference evidence="2" key="2">
    <citation type="submission" date="2023-06" db="EMBL/GenBank/DDBJ databases">
        <title>Black Yeasts Isolated from many extreme environments.</title>
        <authorList>
            <person name="Coleine C."/>
            <person name="Stajich J.E."/>
            <person name="Selbmann L."/>
        </authorList>
    </citation>
    <scope>NUCLEOTIDE SEQUENCE</scope>
    <source>
        <strain evidence="2">CCFEE 5200</strain>
    </source>
</reference>
<dbReference type="Proteomes" id="UP001168146">
    <property type="component" value="Unassembled WGS sequence"/>
</dbReference>
<dbReference type="EMBL" id="JAUJLE010000157">
    <property type="protein sequence ID" value="KAK0974014.1"/>
    <property type="molecule type" value="Genomic_DNA"/>
</dbReference>
<comment type="caution">
    <text evidence="2">The sequence shown here is derived from an EMBL/GenBank/DDBJ whole genome shotgun (WGS) entry which is preliminary data.</text>
</comment>
<evidence type="ECO:0000313" key="1">
    <source>
        <dbReference type="EMBL" id="KAK0313179.1"/>
    </source>
</evidence>
<dbReference type="PANTHER" id="PTHR39599:SF1">
    <property type="entry name" value="GPI-ANCHORED PROTEIN (EUROFUNG)"/>
    <property type="match status" value="1"/>
</dbReference>
<organism evidence="2 3">
    <name type="scientific">Friedmanniomyces endolithicus</name>
    <dbReference type="NCBI Taxonomy" id="329885"/>
    <lineage>
        <taxon>Eukaryota</taxon>
        <taxon>Fungi</taxon>
        <taxon>Dikarya</taxon>
        <taxon>Ascomycota</taxon>
        <taxon>Pezizomycotina</taxon>
        <taxon>Dothideomycetes</taxon>
        <taxon>Dothideomycetidae</taxon>
        <taxon>Mycosphaerellales</taxon>
        <taxon>Teratosphaeriaceae</taxon>
        <taxon>Friedmanniomyces</taxon>
    </lineage>
</organism>
<dbReference type="AlphaFoldDB" id="A0AAN6KBR3"/>
<proteinExistence type="predicted"/>
<dbReference type="EMBL" id="JASUXU010000061">
    <property type="protein sequence ID" value="KAK0313179.1"/>
    <property type="molecule type" value="Genomic_DNA"/>
</dbReference>
<protein>
    <submittedName>
        <fullName evidence="2">Uncharacterized protein</fullName>
    </submittedName>
</protein>
<accession>A0AAN6KBR3</accession>
<sequence length="217" mass="21545">MPTILLLLPASLLLLASTTTALHPPPPLLLQPEPYHPFLPALTLSNTTALSTPTQTPPPTNPNPLLAPRQNLISASTTNSIETACPTSYLPCASLGAPNLCCDSSAICSADYAGHVACCRVGAACSGTISQVITAGTVSDGVLFGAGGAQATSGNGGLVGASTVATTAAVGATTTAAGSGFVLDGTSTVATPGFGSRRAEVPFVARAILKAMQYLPI</sequence>
<dbReference type="PANTHER" id="PTHR39599">
    <property type="entry name" value="GPI-ANCHORED PROTEIN (EUROFUNG)-RELATED-RELATED"/>
    <property type="match status" value="1"/>
</dbReference>
<evidence type="ECO:0000313" key="3">
    <source>
        <dbReference type="Proteomes" id="UP001175353"/>
    </source>
</evidence>
<evidence type="ECO:0000313" key="2">
    <source>
        <dbReference type="EMBL" id="KAK0974014.1"/>
    </source>
</evidence>
<reference evidence="1" key="1">
    <citation type="submission" date="2021-12" db="EMBL/GenBank/DDBJ databases">
        <title>Black yeast isolated from Biological Soil Crust.</title>
        <authorList>
            <person name="Kurbessoian T."/>
        </authorList>
    </citation>
    <scope>NUCLEOTIDE SEQUENCE</scope>
    <source>
        <strain evidence="1">CCFEE 5208</strain>
    </source>
</reference>